<evidence type="ECO:0000313" key="2">
    <source>
        <dbReference type="Proteomes" id="UP000793456"/>
    </source>
</evidence>
<sequence>MLCLQDQDALIPRPRGALPKVCAAALAAVTIGSVVFLSPQRLFGWVAMVILILTLGPLLHGLCLLAEEMLNHSNTRHRGRGLLSHVLPACGLWGKTLLAAGLAGLLLYLVGHPLQHEGQCWKLLFLSSVLYPLFKSLGVLGPSEVEVSDICEGRKMNVAHGLAWSFYLGYLRLVLPRLEDSITAFRATHQSSTFWGRGNRKLLILIPLNANISHKLEDEDDSIHFYDNLPNNEIDRAGVRGRVYKHSVYRVQDEDGKGYNCVVEYATPLLTLYNMSQESRAGFGEPERRQQVLLFYTTLQDILENSLECRNRYKLILLNDEHEDDPHFLSKAILRHLQQQEKEEFCLSPPPHQEVVHPSTNSPRCAAANNLRAAGSEPLSSTCSIHGEDADQTLGGDTGVSQTGIGMVYTTALLFGHGLPVLSEEESVVEMIGKYFFQRATPGREANSARRGSVESWDERDSNPPFADFDAGLEHGERLLHQDVTRQIEHCLTEAKASTLHCQVLLLPRQMTIRVGQDVVRSSAEEPCGLRGASIKVYVEQKDVLKSVGSIIPDPSVTPTFELSVIFKAEKEDGWPPLMHIFDTNKVLKLRPEYRLVKRKLYSSASPVVHDFN</sequence>
<proteinExistence type="predicted"/>
<reference evidence="1" key="1">
    <citation type="submission" date="2018-11" db="EMBL/GenBank/DDBJ databases">
        <title>The sequence and de novo assembly of Larimichthys crocea genome using PacBio and Hi-C technologies.</title>
        <authorList>
            <person name="Xu P."/>
            <person name="Chen B."/>
            <person name="Zhou Z."/>
            <person name="Ke Q."/>
            <person name="Wu Y."/>
            <person name="Bai H."/>
            <person name="Pu F."/>
        </authorList>
    </citation>
    <scope>NUCLEOTIDE SEQUENCE</scope>
    <source>
        <tissue evidence="1">Muscle</tissue>
    </source>
</reference>
<protein>
    <submittedName>
        <fullName evidence="1">Uncharacterized protein</fullName>
    </submittedName>
</protein>
<dbReference type="EMBL" id="CM011680">
    <property type="protein sequence ID" value="TMS17553.1"/>
    <property type="molecule type" value="Genomic_DNA"/>
</dbReference>
<evidence type="ECO:0000313" key="1">
    <source>
        <dbReference type="EMBL" id="TMS17553.1"/>
    </source>
</evidence>
<gene>
    <name evidence="1" type="ORF">E3U43_001622</name>
</gene>
<name>A0ACD3RDX9_LARCR</name>
<accession>A0ACD3RDX9</accession>
<comment type="caution">
    <text evidence="1">The sequence shown here is derived from an EMBL/GenBank/DDBJ whole genome shotgun (WGS) entry which is preliminary data.</text>
</comment>
<keyword evidence="2" id="KW-1185">Reference proteome</keyword>
<organism evidence="1 2">
    <name type="scientific">Larimichthys crocea</name>
    <name type="common">Large yellow croaker</name>
    <name type="synonym">Pseudosciaena crocea</name>
    <dbReference type="NCBI Taxonomy" id="215358"/>
    <lineage>
        <taxon>Eukaryota</taxon>
        <taxon>Metazoa</taxon>
        <taxon>Chordata</taxon>
        <taxon>Craniata</taxon>
        <taxon>Vertebrata</taxon>
        <taxon>Euteleostomi</taxon>
        <taxon>Actinopterygii</taxon>
        <taxon>Neopterygii</taxon>
        <taxon>Teleostei</taxon>
        <taxon>Neoteleostei</taxon>
        <taxon>Acanthomorphata</taxon>
        <taxon>Eupercaria</taxon>
        <taxon>Sciaenidae</taxon>
        <taxon>Larimichthys</taxon>
    </lineage>
</organism>
<dbReference type="Proteomes" id="UP000793456">
    <property type="component" value="Chromosome VII"/>
</dbReference>